<dbReference type="STRING" id="225359.A0A2S4PID3"/>
<dbReference type="GO" id="GO:0005737">
    <property type="term" value="C:cytoplasm"/>
    <property type="evidence" value="ECO:0007669"/>
    <property type="project" value="TreeGrafter"/>
</dbReference>
<dbReference type="Proteomes" id="UP000237438">
    <property type="component" value="Unassembled WGS sequence"/>
</dbReference>
<dbReference type="Gene3D" id="2.40.100.10">
    <property type="entry name" value="Cyclophilin-like"/>
    <property type="match status" value="1"/>
</dbReference>
<feature type="region of interest" description="Disordered" evidence="5">
    <location>
        <begin position="112"/>
        <end position="143"/>
    </location>
</feature>
<evidence type="ECO:0000256" key="5">
    <source>
        <dbReference type="SAM" id="MobiDB-lite"/>
    </source>
</evidence>
<keyword evidence="8" id="KW-1185">Reference proteome</keyword>
<protein>
    <recommendedName>
        <fullName evidence="4">Peptidyl-prolyl cis-trans isomerase</fullName>
        <shortName evidence="4">PPIase</shortName>
        <ecNumber evidence="4">5.2.1.8</ecNumber>
    </recommendedName>
</protein>
<dbReference type="PRINTS" id="PR00153">
    <property type="entry name" value="CSAPPISMRASE"/>
</dbReference>
<evidence type="ECO:0000256" key="4">
    <source>
        <dbReference type="RuleBase" id="RU363019"/>
    </source>
</evidence>
<comment type="catalytic activity">
    <reaction evidence="1 4">
        <text>[protein]-peptidylproline (omega=180) = [protein]-peptidylproline (omega=0)</text>
        <dbReference type="Rhea" id="RHEA:16237"/>
        <dbReference type="Rhea" id="RHEA-COMP:10747"/>
        <dbReference type="Rhea" id="RHEA-COMP:10748"/>
        <dbReference type="ChEBI" id="CHEBI:83833"/>
        <dbReference type="ChEBI" id="CHEBI:83834"/>
        <dbReference type="EC" id="5.2.1.8"/>
    </reaction>
</comment>
<evidence type="ECO:0000256" key="1">
    <source>
        <dbReference type="ARBA" id="ARBA00000971"/>
    </source>
</evidence>
<name>A0A2S4PID3_9PEZI</name>
<evidence type="ECO:0000313" key="8">
    <source>
        <dbReference type="Proteomes" id="UP000237438"/>
    </source>
</evidence>
<comment type="function">
    <text evidence="4">PPIases accelerate the folding of proteins. It catalyzes the cis-trans isomerization of proline imidic peptide bonds in oligopeptides.</text>
</comment>
<dbReference type="PROSITE" id="PS00170">
    <property type="entry name" value="CSA_PPIASE_1"/>
    <property type="match status" value="1"/>
</dbReference>
<evidence type="ECO:0000256" key="3">
    <source>
        <dbReference type="ARBA" id="ARBA00023235"/>
    </source>
</evidence>
<comment type="caution">
    <text evidence="7">The sequence shown here is derived from an EMBL/GenBank/DDBJ whole genome shotgun (WGS) entry which is preliminary data.</text>
</comment>
<proteinExistence type="inferred from homology"/>
<keyword evidence="2 4" id="KW-0697">Rotamase</keyword>
<keyword evidence="3 4" id="KW-0413">Isomerase</keyword>
<dbReference type="InterPro" id="IPR029000">
    <property type="entry name" value="Cyclophilin-like_dom_sf"/>
</dbReference>
<dbReference type="PROSITE" id="PS50072">
    <property type="entry name" value="CSA_PPIASE_2"/>
    <property type="match status" value="1"/>
</dbReference>
<dbReference type="Pfam" id="PF00160">
    <property type="entry name" value="Pro_isomerase"/>
    <property type="match status" value="1"/>
</dbReference>
<dbReference type="EMBL" id="PEDP01007534">
    <property type="protein sequence ID" value="POS81809.1"/>
    <property type="molecule type" value="Genomic_DNA"/>
</dbReference>
<dbReference type="GO" id="GO:0006457">
    <property type="term" value="P:protein folding"/>
    <property type="evidence" value="ECO:0007669"/>
    <property type="project" value="InterPro"/>
</dbReference>
<dbReference type="GO" id="GO:0003755">
    <property type="term" value="F:peptidyl-prolyl cis-trans isomerase activity"/>
    <property type="evidence" value="ECO:0007669"/>
    <property type="project" value="UniProtKB-UniRule"/>
</dbReference>
<evidence type="ECO:0000259" key="6">
    <source>
        <dbReference type="PROSITE" id="PS50072"/>
    </source>
</evidence>
<feature type="domain" description="PPIase cyclophilin-type" evidence="6">
    <location>
        <begin position="173"/>
        <end position="277"/>
    </location>
</feature>
<reference evidence="7 8" key="1">
    <citation type="submission" date="2017-10" db="EMBL/GenBank/DDBJ databases">
        <title>Development of genomic resources for the powdery mildew, Erysiphe pulchra.</title>
        <authorList>
            <person name="Wadl P.A."/>
            <person name="Mack B.M."/>
            <person name="Moore G."/>
            <person name="Beltz S.B."/>
        </authorList>
    </citation>
    <scope>NUCLEOTIDE SEQUENCE [LARGE SCALE GENOMIC DNA]</scope>
    <source>
        <strain evidence="7">Cflorida</strain>
    </source>
</reference>
<dbReference type="AlphaFoldDB" id="A0A2S4PID3"/>
<dbReference type="PANTHER" id="PTHR11071">
    <property type="entry name" value="PEPTIDYL-PROLYL CIS-TRANS ISOMERASE"/>
    <property type="match status" value="1"/>
</dbReference>
<dbReference type="GO" id="GO:0016018">
    <property type="term" value="F:cyclosporin A binding"/>
    <property type="evidence" value="ECO:0007669"/>
    <property type="project" value="TreeGrafter"/>
</dbReference>
<sequence length="277" mass="30812">MLPSTRSSVCLSVFGEQRRKAGFFAERAAQVVLRFELLLVPFVDIVRVPRLVLLVGRRHVRLRRRNSVERRVCEGCTARPKKMGWHATKFALQAGRHVKNLCEPRLSFRPVDPSSLTRAPPRPASSCRDPDTPASRISLPPPARAASCSFCRPRHSSTQYLADMATSDRPRVFLDVDVDGKPAGRLVFELFSDQAPKTCENFRQLCAAEHHGMSYAKSPFHRVIDEFMVQGGDIANGDGTGVASIYGGEFEDENLEWRDMDAAGLLCSANRGRDTNG</sequence>
<comment type="similarity">
    <text evidence="4">Belongs to the cyclophilin-type PPIase family.</text>
</comment>
<accession>A0A2S4PID3</accession>
<dbReference type="EC" id="5.2.1.8" evidence="4"/>
<feature type="non-terminal residue" evidence="7">
    <location>
        <position position="277"/>
    </location>
</feature>
<evidence type="ECO:0000256" key="2">
    <source>
        <dbReference type="ARBA" id="ARBA00023110"/>
    </source>
</evidence>
<dbReference type="OrthoDB" id="407558at2759"/>
<dbReference type="SUPFAM" id="SSF50891">
    <property type="entry name" value="Cyclophilin-like"/>
    <property type="match status" value="1"/>
</dbReference>
<gene>
    <name evidence="7" type="ORF">EPUL_005642</name>
</gene>
<evidence type="ECO:0000313" key="7">
    <source>
        <dbReference type="EMBL" id="POS81809.1"/>
    </source>
</evidence>
<dbReference type="PANTHER" id="PTHR11071:SF561">
    <property type="entry name" value="PEPTIDYL-PROLYL CIS-TRANS ISOMERASE D-RELATED"/>
    <property type="match status" value="1"/>
</dbReference>
<organism evidence="7 8">
    <name type="scientific">Erysiphe pulchra</name>
    <dbReference type="NCBI Taxonomy" id="225359"/>
    <lineage>
        <taxon>Eukaryota</taxon>
        <taxon>Fungi</taxon>
        <taxon>Dikarya</taxon>
        <taxon>Ascomycota</taxon>
        <taxon>Pezizomycotina</taxon>
        <taxon>Leotiomycetes</taxon>
        <taxon>Erysiphales</taxon>
        <taxon>Erysiphaceae</taxon>
        <taxon>Erysiphe</taxon>
    </lineage>
</organism>
<dbReference type="InterPro" id="IPR020892">
    <property type="entry name" value="Cyclophilin-type_PPIase_CS"/>
</dbReference>
<dbReference type="InterPro" id="IPR002130">
    <property type="entry name" value="Cyclophilin-type_PPIase_dom"/>
</dbReference>